<accession>A0ABS3L566</accession>
<evidence type="ECO:0000259" key="2">
    <source>
        <dbReference type="PROSITE" id="PS50943"/>
    </source>
</evidence>
<dbReference type="Proteomes" id="UP000664601">
    <property type="component" value="Unassembled WGS sequence"/>
</dbReference>
<name>A0ABS3L566_9ENTE</name>
<gene>
    <name evidence="3" type="ORF">JZO70_01160</name>
</gene>
<dbReference type="EMBL" id="JAFREM010000002">
    <property type="protein sequence ID" value="MBO1304753.1"/>
    <property type="molecule type" value="Genomic_DNA"/>
</dbReference>
<keyword evidence="4" id="KW-1185">Reference proteome</keyword>
<dbReference type="PROSITE" id="PS50943">
    <property type="entry name" value="HTH_CROC1"/>
    <property type="match status" value="1"/>
</dbReference>
<dbReference type="Pfam" id="PF01381">
    <property type="entry name" value="HTH_3"/>
    <property type="match status" value="1"/>
</dbReference>
<dbReference type="SUPFAM" id="SSF47413">
    <property type="entry name" value="lambda repressor-like DNA-binding domains"/>
    <property type="match status" value="1"/>
</dbReference>
<sequence>MYYRIRDLREDADLSQEQLAKQLNVSQTTYSRYETGKLDIPSQSLIILANYYSTSVDYLLNLTNEKRPYPKQ</sequence>
<keyword evidence="1" id="KW-0238">DNA-binding</keyword>
<reference evidence="3 4" key="1">
    <citation type="submission" date="2021-03" db="EMBL/GenBank/DDBJ databases">
        <title>Enterococcal diversity collection.</title>
        <authorList>
            <person name="Gilmore M.S."/>
            <person name="Schwartzman J."/>
            <person name="Van Tyne D."/>
            <person name="Martin M."/>
            <person name="Earl A.M."/>
            <person name="Manson A.L."/>
            <person name="Straub T."/>
            <person name="Salamzade R."/>
            <person name="Saavedra J."/>
            <person name="Lebreton F."/>
            <person name="Prichula J."/>
            <person name="Schaufler K."/>
            <person name="Gaca A."/>
            <person name="Sgardioli B."/>
            <person name="Wagenaar J."/>
            <person name="Strong T."/>
        </authorList>
    </citation>
    <scope>NUCLEOTIDE SEQUENCE [LARGE SCALE GENOMIC DNA]</scope>
    <source>
        <strain evidence="3 4">669A</strain>
    </source>
</reference>
<evidence type="ECO:0000313" key="3">
    <source>
        <dbReference type="EMBL" id="MBO1304753.1"/>
    </source>
</evidence>
<dbReference type="InterPro" id="IPR001387">
    <property type="entry name" value="Cro/C1-type_HTH"/>
</dbReference>
<feature type="domain" description="HTH cro/C1-type" evidence="2">
    <location>
        <begin position="5"/>
        <end position="59"/>
    </location>
</feature>
<proteinExistence type="predicted"/>
<evidence type="ECO:0000256" key="1">
    <source>
        <dbReference type="ARBA" id="ARBA00023125"/>
    </source>
</evidence>
<dbReference type="InterPro" id="IPR010982">
    <property type="entry name" value="Lambda_DNA-bd_dom_sf"/>
</dbReference>
<organism evidence="3 4">
    <name type="scientific">Candidatus Enterococcus moelleringii</name>
    <dbReference type="NCBI Taxonomy" id="2815325"/>
    <lineage>
        <taxon>Bacteria</taxon>
        <taxon>Bacillati</taxon>
        <taxon>Bacillota</taxon>
        <taxon>Bacilli</taxon>
        <taxon>Lactobacillales</taxon>
        <taxon>Enterococcaceae</taxon>
        <taxon>Enterococcus</taxon>
    </lineage>
</organism>
<dbReference type="PANTHER" id="PTHR46558:SF11">
    <property type="entry name" value="HTH-TYPE TRANSCRIPTIONAL REGULATOR XRE"/>
    <property type="match status" value="1"/>
</dbReference>
<evidence type="ECO:0000313" key="4">
    <source>
        <dbReference type="Proteomes" id="UP000664601"/>
    </source>
</evidence>
<dbReference type="Gene3D" id="1.10.260.40">
    <property type="entry name" value="lambda repressor-like DNA-binding domains"/>
    <property type="match status" value="1"/>
</dbReference>
<protein>
    <submittedName>
        <fullName evidence="3">Helix-turn-helix transcriptional regulator</fullName>
    </submittedName>
</protein>
<dbReference type="PANTHER" id="PTHR46558">
    <property type="entry name" value="TRACRIPTIONAL REGULATORY PROTEIN-RELATED-RELATED"/>
    <property type="match status" value="1"/>
</dbReference>
<dbReference type="CDD" id="cd00093">
    <property type="entry name" value="HTH_XRE"/>
    <property type="match status" value="1"/>
</dbReference>
<comment type="caution">
    <text evidence="3">The sequence shown here is derived from an EMBL/GenBank/DDBJ whole genome shotgun (WGS) entry which is preliminary data.</text>
</comment>
<dbReference type="SMART" id="SM00530">
    <property type="entry name" value="HTH_XRE"/>
    <property type="match status" value="1"/>
</dbReference>
<dbReference type="RefSeq" id="WP_207671691.1">
    <property type="nucleotide sequence ID" value="NZ_JAFREM010000002.1"/>
</dbReference>